<dbReference type="Pfam" id="PF00076">
    <property type="entry name" value="RRM_1"/>
    <property type="match status" value="2"/>
</dbReference>
<feature type="compositionally biased region" description="Gly residues" evidence="5">
    <location>
        <begin position="238"/>
        <end position="255"/>
    </location>
</feature>
<feature type="region of interest" description="Disordered" evidence="5">
    <location>
        <begin position="222"/>
        <end position="255"/>
    </location>
</feature>
<accession>A0AAV4T179</accession>
<dbReference type="InterPro" id="IPR000504">
    <property type="entry name" value="RRM_dom"/>
</dbReference>
<protein>
    <submittedName>
        <fullName evidence="7">RNA-binding protein squid</fullName>
    </submittedName>
</protein>
<evidence type="ECO:0000256" key="4">
    <source>
        <dbReference type="PROSITE-ProRule" id="PRU00176"/>
    </source>
</evidence>
<feature type="domain" description="RRM" evidence="6">
    <location>
        <begin position="153"/>
        <end position="230"/>
    </location>
</feature>
<evidence type="ECO:0000256" key="2">
    <source>
        <dbReference type="ARBA" id="ARBA00022884"/>
    </source>
</evidence>
<dbReference type="SUPFAM" id="SSF54928">
    <property type="entry name" value="RNA-binding domain, RBD"/>
    <property type="match status" value="2"/>
</dbReference>
<dbReference type="SMART" id="SM00360">
    <property type="entry name" value="RRM"/>
    <property type="match status" value="2"/>
</dbReference>
<dbReference type="GO" id="GO:0010468">
    <property type="term" value="P:regulation of gene expression"/>
    <property type="evidence" value="ECO:0007669"/>
    <property type="project" value="TreeGrafter"/>
</dbReference>
<evidence type="ECO:0000256" key="1">
    <source>
        <dbReference type="ARBA" id="ARBA00004123"/>
    </source>
</evidence>
<gene>
    <name evidence="7" type="primary">sqd</name>
    <name evidence="7" type="ORF">CEXT_111601</name>
</gene>
<dbReference type="InterPro" id="IPR012677">
    <property type="entry name" value="Nucleotide-bd_a/b_plait_sf"/>
</dbReference>
<dbReference type="PROSITE" id="PS50102">
    <property type="entry name" value="RRM"/>
    <property type="match status" value="2"/>
</dbReference>
<evidence type="ECO:0000256" key="5">
    <source>
        <dbReference type="SAM" id="MobiDB-lite"/>
    </source>
</evidence>
<feature type="compositionally biased region" description="Polar residues" evidence="5">
    <location>
        <begin position="7"/>
        <end position="16"/>
    </location>
</feature>
<sequence>MEDQQQYEDNFTSEDQNYGEYTDFNEGQQQGQANGDVEDQGNGTGDTGSSNKSSSEEDKSIEETPEFYGSFKTFIGGISRDTNQKDLKEYFSKFGEVTEVNIKTDPTSGRSRGFAFVAFASRDSVDSVLHNGPHTIKGKQIEAKRAKVRPGIKKIFVGGIESDMTEADIRNYFEHFGKVETVELPFDKVKNQRRQFCFVTFEDEMTVDQVCKQPKQKIGNKECDVKKATTKPDPRLTRGGGMAGRGRGRGGPAGGWGQDYGMPGYGGYGGQGGYGGYSGYGDYGGYGGYGSGYSGPGYGGYNYNGWGGYGQNGYSGGYGAQQPPAPGKARRGTTTGQGYQPY</sequence>
<organism evidence="7 8">
    <name type="scientific">Caerostris extrusa</name>
    <name type="common">Bark spider</name>
    <name type="synonym">Caerostris bankana</name>
    <dbReference type="NCBI Taxonomy" id="172846"/>
    <lineage>
        <taxon>Eukaryota</taxon>
        <taxon>Metazoa</taxon>
        <taxon>Ecdysozoa</taxon>
        <taxon>Arthropoda</taxon>
        <taxon>Chelicerata</taxon>
        <taxon>Arachnida</taxon>
        <taxon>Araneae</taxon>
        <taxon>Araneomorphae</taxon>
        <taxon>Entelegynae</taxon>
        <taxon>Araneoidea</taxon>
        <taxon>Araneidae</taxon>
        <taxon>Caerostris</taxon>
    </lineage>
</organism>
<dbReference type="GO" id="GO:0003723">
    <property type="term" value="F:RNA binding"/>
    <property type="evidence" value="ECO:0007669"/>
    <property type="project" value="UniProtKB-UniRule"/>
</dbReference>
<feature type="region of interest" description="Disordered" evidence="5">
    <location>
        <begin position="1"/>
        <end position="65"/>
    </location>
</feature>
<keyword evidence="2 4" id="KW-0694">RNA-binding</keyword>
<dbReference type="AlphaFoldDB" id="A0AAV4T179"/>
<feature type="compositionally biased region" description="Basic and acidic residues" evidence="5">
    <location>
        <begin position="222"/>
        <end position="236"/>
    </location>
</feature>
<keyword evidence="8" id="KW-1185">Reference proteome</keyword>
<dbReference type="InterPro" id="IPR035979">
    <property type="entry name" value="RBD_domain_sf"/>
</dbReference>
<feature type="compositionally biased region" description="Polar residues" evidence="5">
    <location>
        <begin position="332"/>
        <end position="342"/>
    </location>
</feature>
<feature type="domain" description="RRM" evidence="6">
    <location>
        <begin position="71"/>
        <end position="153"/>
    </location>
</feature>
<evidence type="ECO:0000259" key="6">
    <source>
        <dbReference type="PROSITE" id="PS50102"/>
    </source>
</evidence>
<comment type="subcellular location">
    <subcellularLocation>
        <location evidence="1">Nucleus</location>
    </subcellularLocation>
</comment>
<proteinExistence type="predicted"/>
<comment type="caution">
    <text evidence="7">The sequence shown here is derived from an EMBL/GenBank/DDBJ whole genome shotgun (WGS) entry which is preliminary data.</text>
</comment>
<evidence type="ECO:0000313" key="8">
    <source>
        <dbReference type="Proteomes" id="UP001054945"/>
    </source>
</evidence>
<dbReference type="GO" id="GO:0000785">
    <property type="term" value="C:chromatin"/>
    <property type="evidence" value="ECO:0007669"/>
    <property type="project" value="TreeGrafter"/>
</dbReference>
<keyword evidence="3" id="KW-0539">Nucleus</keyword>
<dbReference type="Proteomes" id="UP001054945">
    <property type="component" value="Unassembled WGS sequence"/>
</dbReference>
<feature type="region of interest" description="Disordered" evidence="5">
    <location>
        <begin position="314"/>
        <end position="342"/>
    </location>
</feature>
<dbReference type="GO" id="GO:0005654">
    <property type="term" value="C:nucleoplasm"/>
    <property type="evidence" value="ECO:0007669"/>
    <property type="project" value="TreeGrafter"/>
</dbReference>
<dbReference type="PANTHER" id="PTHR48033:SF10">
    <property type="entry name" value="RNA-BINDING PROTEIN SQUID"/>
    <property type="match status" value="1"/>
</dbReference>
<dbReference type="Gene3D" id="3.30.70.330">
    <property type="match status" value="2"/>
</dbReference>
<reference evidence="7 8" key="1">
    <citation type="submission" date="2021-06" db="EMBL/GenBank/DDBJ databases">
        <title>Caerostris extrusa draft genome.</title>
        <authorList>
            <person name="Kono N."/>
            <person name="Arakawa K."/>
        </authorList>
    </citation>
    <scope>NUCLEOTIDE SEQUENCE [LARGE SCALE GENOMIC DNA]</scope>
</reference>
<name>A0AAV4T179_CAEEX</name>
<evidence type="ECO:0000256" key="3">
    <source>
        <dbReference type="ARBA" id="ARBA00023242"/>
    </source>
</evidence>
<dbReference type="PANTHER" id="PTHR48033">
    <property type="entry name" value="RNA-BINDING (RRM/RBD/RNP MOTIFS) FAMILY PROTEIN"/>
    <property type="match status" value="1"/>
</dbReference>
<dbReference type="EMBL" id="BPLR01010514">
    <property type="protein sequence ID" value="GIY39820.1"/>
    <property type="molecule type" value="Genomic_DNA"/>
</dbReference>
<evidence type="ECO:0000313" key="7">
    <source>
        <dbReference type="EMBL" id="GIY39820.1"/>
    </source>
</evidence>